<dbReference type="PANTHER" id="PTHR47197">
    <property type="entry name" value="PROTEIN NIRF"/>
    <property type="match status" value="1"/>
</dbReference>
<dbReference type="SUPFAM" id="SSF51004">
    <property type="entry name" value="C-terminal (heme d1) domain of cytochrome cd1-nitrite reductase"/>
    <property type="match status" value="1"/>
</dbReference>
<dbReference type="InterPro" id="IPR015943">
    <property type="entry name" value="WD40/YVTN_repeat-like_dom_sf"/>
</dbReference>
<dbReference type="Proteomes" id="UP000060487">
    <property type="component" value="Unassembled WGS sequence"/>
</dbReference>
<dbReference type="PANTHER" id="PTHR47197:SF3">
    <property type="entry name" value="DIHYDRO-HEME D1 DEHYDROGENASE"/>
    <property type="match status" value="1"/>
</dbReference>
<sequence length="345" mass="37122">MKKYLVLALLVFAVMAAGVISAEEAPKLSGIAYIQTHGGHVAVLDLATGDLARYTHGKPADTLQLSPDKKTIHVFSLDGHEKDIDVETGKQTEWVKVGKKHCGSAIAADGTIWVSDMADGHIYVFDPKERKLVDSFPVSKSICGVNFSKDFKTAFVSDMPGAFVSIVDVKTKKVTGQIKDAGIFIHRARIKPGSDELWQSDGAELKDGKPAGVGYTEGGSIPGAVTLIDIKTNKVTDRVLIGGNPHDVDFTPDGKYALVGSRQIPDQDDSALAIVNTASKRMVDMRGTCKKCHYALNFAIPKTKDDGRPYLCAVEVDWNRKAIAAGAEHIMPKDDAKPAIPAKSH</sequence>
<protein>
    <submittedName>
        <fullName evidence="2">Phosphate ABC transporter substrate-binding protein</fullName>
    </submittedName>
</protein>
<dbReference type="InterPro" id="IPR051200">
    <property type="entry name" value="Host-pathogen_enzymatic-act"/>
</dbReference>
<dbReference type="InterPro" id="IPR011048">
    <property type="entry name" value="Haem_d1_sf"/>
</dbReference>
<dbReference type="RefSeq" id="WP_085053081.1">
    <property type="nucleotide sequence ID" value="NZ_LNQR01000088.1"/>
</dbReference>
<proteinExistence type="predicted"/>
<feature type="chain" id="PRO_5047090877" evidence="1">
    <location>
        <begin position="23"/>
        <end position="345"/>
    </location>
</feature>
<evidence type="ECO:0000256" key="1">
    <source>
        <dbReference type="SAM" id="SignalP"/>
    </source>
</evidence>
<evidence type="ECO:0000313" key="2">
    <source>
        <dbReference type="EMBL" id="KWT82513.1"/>
    </source>
</evidence>
<dbReference type="EMBL" id="LNQR01000088">
    <property type="protein sequence ID" value="KWT82513.1"/>
    <property type="molecule type" value="Genomic_DNA"/>
</dbReference>
<name>A0ABR5SE19_9BACT</name>
<keyword evidence="3" id="KW-1185">Reference proteome</keyword>
<keyword evidence="1" id="KW-0732">Signal</keyword>
<accession>A0ABR5SE19</accession>
<reference evidence="2 3" key="1">
    <citation type="submission" date="2015-11" db="EMBL/GenBank/DDBJ databases">
        <authorList>
            <person name="Lin W."/>
        </authorList>
    </citation>
    <scope>NUCLEOTIDE SEQUENCE [LARGE SCALE GENOMIC DNA]</scope>
    <source>
        <strain evidence="2 3">HCH-1</strain>
    </source>
</reference>
<evidence type="ECO:0000313" key="3">
    <source>
        <dbReference type="Proteomes" id="UP000060487"/>
    </source>
</evidence>
<dbReference type="Gene3D" id="2.130.10.10">
    <property type="entry name" value="YVTN repeat-like/Quinoprotein amine dehydrogenase"/>
    <property type="match status" value="2"/>
</dbReference>
<feature type="signal peptide" evidence="1">
    <location>
        <begin position="1"/>
        <end position="22"/>
    </location>
</feature>
<comment type="caution">
    <text evidence="2">The sequence shown here is derived from an EMBL/GenBank/DDBJ whole genome shotgun (WGS) entry which is preliminary data.</text>
</comment>
<gene>
    <name evidence="2" type="ORF">ASN18_2485</name>
</gene>
<organism evidence="2 3">
    <name type="scientific">Candidatus Magnetominusculus xianensis</name>
    <dbReference type="NCBI Taxonomy" id="1748249"/>
    <lineage>
        <taxon>Bacteria</taxon>
        <taxon>Pseudomonadati</taxon>
        <taxon>Nitrospirota</taxon>
        <taxon>Nitrospiria</taxon>
        <taxon>Nitrospirales</taxon>
        <taxon>Nitrospiraceae</taxon>
        <taxon>Candidatus Magnetominusculus</taxon>
    </lineage>
</organism>